<dbReference type="Proteomes" id="UP000656042">
    <property type="component" value="Unassembled WGS sequence"/>
</dbReference>
<evidence type="ECO:0000313" key="2">
    <source>
        <dbReference type="Proteomes" id="UP000656042"/>
    </source>
</evidence>
<organism evidence="1 2">
    <name type="scientific">Mangrovihabitans endophyticus</name>
    <dbReference type="NCBI Taxonomy" id="1751298"/>
    <lineage>
        <taxon>Bacteria</taxon>
        <taxon>Bacillati</taxon>
        <taxon>Actinomycetota</taxon>
        <taxon>Actinomycetes</taxon>
        <taxon>Micromonosporales</taxon>
        <taxon>Micromonosporaceae</taxon>
        <taxon>Mangrovihabitans</taxon>
    </lineage>
</organism>
<reference evidence="1" key="2">
    <citation type="submission" date="2020-09" db="EMBL/GenBank/DDBJ databases">
        <authorList>
            <person name="Sun Q."/>
            <person name="Zhou Y."/>
        </authorList>
    </citation>
    <scope>NUCLEOTIDE SEQUENCE</scope>
    <source>
        <strain evidence="1">CGMCC 4.7299</strain>
    </source>
</reference>
<gene>
    <name evidence="1" type="ORF">GCM10012284_25830</name>
</gene>
<sequence length="257" mass="27825">MNELAEYRSGSHSGRASGTGRCAFCSNDFPAGQRLNSIGDLNVMSPLGQVVPRSLVAFHFPTTAEADRCFAPCSPQHATDLVRFEQIADAFHRSLGGRITMFYEQGRAGGGRVLDRTGFRHHAHYCSWPATVDTVGAIRGLTAGIDVVDLDDLACLGTAVDGRPYVLARTYSNGRCVESRLVLPTSGAAWTMLEDFRLKYPLAQQLGYGDFRDWRTRMPERTHQTAREFRAFVAASAACPAGAGAVMSSTRSPSGDA</sequence>
<evidence type="ECO:0000313" key="1">
    <source>
        <dbReference type="EMBL" id="GGK90830.1"/>
    </source>
</evidence>
<name>A0A8J3C071_9ACTN</name>
<accession>A0A8J3C071</accession>
<reference evidence="1" key="1">
    <citation type="journal article" date="2014" name="Int. J. Syst. Evol. Microbiol.">
        <title>Complete genome sequence of Corynebacterium casei LMG S-19264T (=DSM 44701T), isolated from a smear-ripened cheese.</title>
        <authorList>
            <consortium name="US DOE Joint Genome Institute (JGI-PGF)"/>
            <person name="Walter F."/>
            <person name="Albersmeier A."/>
            <person name="Kalinowski J."/>
            <person name="Ruckert C."/>
        </authorList>
    </citation>
    <scope>NUCLEOTIDE SEQUENCE</scope>
    <source>
        <strain evidence="1">CGMCC 4.7299</strain>
    </source>
</reference>
<protein>
    <submittedName>
        <fullName evidence="1">Uncharacterized protein</fullName>
    </submittedName>
</protein>
<dbReference type="AlphaFoldDB" id="A0A8J3C071"/>
<keyword evidence="2" id="KW-1185">Reference proteome</keyword>
<proteinExistence type="predicted"/>
<comment type="caution">
    <text evidence="1">The sequence shown here is derived from an EMBL/GenBank/DDBJ whole genome shotgun (WGS) entry which is preliminary data.</text>
</comment>
<dbReference type="EMBL" id="BMMX01000009">
    <property type="protein sequence ID" value="GGK90830.1"/>
    <property type="molecule type" value="Genomic_DNA"/>
</dbReference>